<dbReference type="Gene3D" id="2.30.30.290">
    <property type="entry name" value="YopX-like domains"/>
    <property type="match status" value="1"/>
</dbReference>
<dbReference type="EMBL" id="JAOSLC020000002">
    <property type="protein sequence ID" value="MDD7913753.1"/>
    <property type="molecule type" value="Genomic_DNA"/>
</dbReference>
<dbReference type="InterPro" id="IPR019096">
    <property type="entry name" value="YopX_protein"/>
</dbReference>
<organism evidence="2 4">
    <name type="scientific">Polaribacter ponticola</name>
    <dbReference type="NCBI Taxonomy" id="2978475"/>
    <lineage>
        <taxon>Bacteria</taxon>
        <taxon>Pseudomonadati</taxon>
        <taxon>Bacteroidota</taxon>
        <taxon>Flavobacteriia</taxon>
        <taxon>Flavobacteriales</taxon>
        <taxon>Flavobacteriaceae</taxon>
    </lineage>
</organism>
<protein>
    <submittedName>
        <fullName evidence="2">YopX family protein</fullName>
    </submittedName>
</protein>
<gene>
    <name evidence="2" type="ORF">N5A56_000205</name>
    <name evidence="3" type="ORF">N5A56_004685</name>
</gene>
<reference evidence="2" key="1">
    <citation type="submission" date="2022-09" db="EMBL/GenBank/DDBJ databases">
        <authorList>
            <person name="Kristyanto S."/>
            <person name="Jung J."/>
            <person name="Jeon C.O."/>
        </authorList>
    </citation>
    <scope>NUCLEOTIDE SEQUENCE</scope>
    <source>
        <strain evidence="2">MSW5</strain>
    </source>
</reference>
<name>A0ABT5S531_9FLAO</name>
<comment type="caution">
    <text evidence="2">The sequence shown here is derived from an EMBL/GenBank/DDBJ whole genome shotgun (WGS) entry which is preliminary data.</text>
</comment>
<proteinExistence type="predicted"/>
<evidence type="ECO:0000259" key="1">
    <source>
        <dbReference type="Pfam" id="PF09643"/>
    </source>
</evidence>
<sequence>MKNRKIEFRAFSKNKMYYLPVINGENKNWLQIDKTGVSVGTENGLILDFQLMQFTGSFDKNGKKIFEGDILKEVNFGYTYEVIYKDNSFVCNSDIGISPLFETENFEVVGNIFENALT</sequence>
<keyword evidence="4" id="KW-1185">Reference proteome</keyword>
<dbReference type="EMBL" id="JAOSLC020000001">
    <property type="protein sequence ID" value="MDD7912949.1"/>
    <property type="molecule type" value="Genomic_DNA"/>
</dbReference>
<dbReference type="RefSeq" id="WP_265726985.1">
    <property type="nucleotide sequence ID" value="NZ_JAOSLC020000001.1"/>
</dbReference>
<feature type="domain" description="YopX protein" evidence="1">
    <location>
        <begin position="7"/>
        <end position="116"/>
    </location>
</feature>
<accession>A0ABT5S531</accession>
<evidence type="ECO:0000313" key="2">
    <source>
        <dbReference type="EMBL" id="MDD7912949.1"/>
    </source>
</evidence>
<dbReference type="InterPro" id="IPR023385">
    <property type="entry name" value="YopX-like_C"/>
</dbReference>
<evidence type="ECO:0000313" key="3">
    <source>
        <dbReference type="EMBL" id="MDD7913753.1"/>
    </source>
</evidence>
<dbReference type="Pfam" id="PF09643">
    <property type="entry name" value="YopX"/>
    <property type="match status" value="1"/>
</dbReference>
<evidence type="ECO:0000313" key="4">
    <source>
        <dbReference type="Proteomes" id="UP001151478"/>
    </source>
</evidence>
<dbReference type="SUPFAM" id="SSF159006">
    <property type="entry name" value="YopX-like"/>
    <property type="match status" value="1"/>
</dbReference>
<dbReference type="Proteomes" id="UP001151478">
    <property type="component" value="Unassembled WGS sequence"/>
</dbReference>
<reference evidence="2" key="2">
    <citation type="submission" date="2023-02" db="EMBL/GenBank/DDBJ databases">
        <title>Polaribacter ponticola sp. nov., isolated from seawater.</title>
        <authorList>
            <person name="Baek J.H."/>
            <person name="Kim J.M."/>
            <person name="Choi D.G."/>
            <person name="Jeon C.O."/>
        </authorList>
    </citation>
    <scope>NUCLEOTIDE SEQUENCE</scope>
    <source>
        <strain evidence="2">MSW5</strain>
    </source>
</reference>